<gene>
    <name evidence="2" type="ORF">N7537_005509</name>
</gene>
<organism evidence="2 3">
    <name type="scientific">Penicillium hordei</name>
    <dbReference type="NCBI Taxonomy" id="40994"/>
    <lineage>
        <taxon>Eukaryota</taxon>
        <taxon>Fungi</taxon>
        <taxon>Dikarya</taxon>
        <taxon>Ascomycota</taxon>
        <taxon>Pezizomycotina</taxon>
        <taxon>Eurotiomycetes</taxon>
        <taxon>Eurotiomycetidae</taxon>
        <taxon>Eurotiales</taxon>
        <taxon>Aspergillaceae</taxon>
        <taxon>Penicillium</taxon>
    </lineage>
</organism>
<dbReference type="EMBL" id="JAQJAE010000003">
    <property type="protein sequence ID" value="KAJ5602553.1"/>
    <property type="molecule type" value="Genomic_DNA"/>
</dbReference>
<keyword evidence="3" id="KW-1185">Reference proteome</keyword>
<name>A0AAD6E687_9EURO</name>
<comment type="caution">
    <text evidence="2">The sequence shown here is derived from an EMBL/GenBank/DDBJ whole genome shotgun (WGS) entry which is preliminary data.</text>
</comment>
<reference evidence="2" key="2">
    <citation type="submission" date="2023-01" db="EMBL/GenBank/DDBJ databases">
        <authorList>
            <person name="Petersen C."/>
        </authorList>
    </citation>
    <scope>NUCLEOTIDE SEQUENCE</scope>
    <source>
        <strain evidence="2">IBT 12815</strain>
    </source>
</reference>
<proteinExistence type="predicted"/>
<protein>
    <submittedName>
        <fullName evidence="2">Uncharacterized protein</fullName>
    </submittedName>
</protein>
<evidence type="ECO:0000313" key="2">
    <source>
        <dbReference type="EMBL" id="KAJ5602553.1"/>
    </source>
</evidence>
<accession>A0AAD6E687</accession>
<dbReference type="AlphaFoldDB" id="A0AAD6E687"/>
<reference evidence="2" key="1">
    <citation type="journal article" date="2023" name="IMA Fungus">
        <title>Comparative genomic study of the Penicillium genus elucidates a diverse pangenome and 15 lateral gene transfer events.</title>
        <authorList>
            <person name="Petersen C."/>
            <person name="Sorensen T."/>
            <person name="Nielsen M.R."/>
            <person name="Sondergaard T.E."/>
            <person name="Sorensen J.L."/>
            <person name="Fitzpatrick D.A."/>
            <person name="Frisvad J.C."/>
            <person name="Nielsen K.L."/>
        </authorList>
    </citation>
    <scope>NUCLEOTIDE SEQUENCE</scope>
    <source>
        <strain evidence="2">IBT 12815</strain>
    </source>
</reference>
<dbReference type="Proteomes" id="UP001213799">
    <property type="component" value="Unassembled WGS sequence"/>
</dbReference>
<evidence type="ECO:0000256" key="1">
    <source>
        <dbReference type="SAM" id="MobiDB-lite"/>
    </source>
</evidence>
<feature type="compositionally biased region" description="Polar residues" evidence="1">
    <location>
        <begin position="129"/>
        <end position="139"/>
    </location>
</feature>
<dbReference type="RefSeq" id="XP_056752351.1">
    <property type="nucleotide sequence ID" value="XM_056896566.1"/>
</dbReference>
<sequence>MAPQAFCCDQIRSTTFENEYRLGLFIYWAKAGNKTPSTNDENPGLDVPFCVEVFQKPKSTRLFVPTGWGEFTEMNLKLLAMPWVSHGHAPGESVAGYSLRKKGQIVNSSPTRSTGSNTKGPDQNGCGDPSSSTAATEPTNIAREPDASTNPPAAHDHTETLVGTNIKYSLENISSLATMPAGQYVLDLINRARDTVPLSKVSLPTEAKILKKYLFHDLSKLTESVEENIFLWMLLSTSYPVAKFLMSRSPSNVYTRDNRAKILEATAAAVNAVYCLAIGQHEGQDSNPDIIDVLEEICRQHRDD</sequence>
<feature type="compositionally biased region" description="Polar residues" evidence="1">
    <location>
        <begin position="105"/>
        <end position="121"/>
    </location>
</feature>
<dbReference type="GeneID" id="81586808"/>
<feature type="region of interest" description="Disordered" evidence="1">
    <location>
        <begin position="104"/>
        <end position="158"/>
    </location>
</feature>
<evidence type="ECO:0000313" key="3">
    <source>
        <dbReference type="Proteomes" id="UP001213799"/>
    </source>
</evidence>